<dbReference type="EMBL" id="AVOT02031841">
    <property type="protein sequence ID" value="MBW0525481.1"/>
    <property type="molecule type" value="Genomic_DNA"/>
</dbReference>
<dbReference type="Pfam" id="PF08284">
    <property type="entry name" value="RVP_2"/>
    <property type="match status" value="1"/>
</dbReference>
<reference evidence="1" key="1">
    <citation type="submission" date="2021-03" db="EMBL/GenBank/DDBJ databases">
        <title>Draft genome sequence of rust myrtle Austropuccinia psidii MF-1, a brazilian biotype.</title>
        <authorList>
            <person name="Quecine M.C."/>
            <person name="Pachon D.M.R."/>
            <person name="Bonatelli M.L."/>
            <person name="Correr F.H."/>
            <person name="Franceschini L.M."/>
            <person name="Leite T.F."/>
            <person name="Margarido G.R.A."/>
            <person name="Almeida C.A."/>
            <person name="Ferrarezi J.A."/>
            <person name="Labate C.A."/>
        </authorList>
    </citation>
    <scope>NUCLEOTIDE SEQUENCE</scope>
    <source>
        <strain evidence="1">MF-1</strain>
    </source>
</reference>
<dbReference type="OrthoDB" id="128646at2759"/>
<protein>
    <submittedName>
        <fullName evidence="1">Uncharacterized protein</fullName>
    </submittedName>
</protein>
<organism evidence="1 2">
    <name type="scientific">Austropuccinia psidii MF-1</name>
    <dbReference type="NCBI Taxonomy" id="1389203"/>
    <lineage>
        <taxon>Eukaryota</taxon>
        <taxon>Fungi</taxon>
        <taxon>Dikarya</taxon>
        <taxon>Basidiomycota</taxon>
        <taxon>Pucciniomycotina</taxon>
        <taxon>Pucciniomycetes</taxon>
        <taxon>Pucciniales</taxon>
        <taxon>Sphaerophragmiaceae</taxon>
        <taxon>Austropuccinia</taxon>
    </lineage>
</organism>
<dbReference type="AlphaFoldDB" id="A0A9Q3ENH0"/>
<dbReference type="Proteomes" id="UP000765509">
    <property type="component" value="Unassembled WGS sequence"/>
</dbReference>
<accession>A0A9Q3ENH0</accession>
<name>A0A9Q3ENH0_9BASI</name>
<sequence>MFYSILIDSGATSSFMARKFVHKYSLTISELPEKIPLINLDSSESPSFFVTPHTPGKISRQSSAIDFTLHRGHYKVLLQSLPSQHPSDTPNHPYTCVVPSQHACDTANHPYACVEPSQHASKTTYYTYTCRVPSRHGSNTAYHPYTCVVASQHGSKTTLTLA</sequence>
<gene>
    <name evidence="1" type="ORF">O181_065196</name>
</gene>
<proteinExistence type="predicted"/>
<evidence type="ECO:0000313" key="2">
    <source>
        <dbReference type="Proteomes" id="UP000765509"/>
    </source>
</evidence>
<evidence type="ECO:0000313" key="1">
    <source>
        <dbReference type="EMBL" id="MBW0525481.1"/>
    </source>
</evidence>
<keyword evidence="2" id="KW-1185">Reference proteome</keyword>
<comment type="caution">
    <text evidence="1">The sequence shown here is derived from an EMBL/GenBank/DDBJ whole genome shotgun (WGS) entry which is preliminary data.</text>
</comment>